<proteinExistence type="inferred from homology"/>
<feature type="transmembrane region" description="Helical" evidence="8">
    <location>
        <begin position="365"/>
        <end position="384"/>
    </location>
</feature>
<organism evidence="10 11">
    <name type="scientific">Urechidicola vernalis</name>
    <dbReference type="NCBI Taxonomy" id="3075600"/>
    <lineage>
        <taxon>Bacteria</taxon>
        <taxon>Pseudomonadati</taxon>
        <taxon>Bacteroidota</taxon>
        <taxon>Flavobacteriia</taxon>
        <taxon>Flavobacteriales</taxon>
        <taxon>Flavobacteriaceae</taxon>
        <taxon>Urechidicola</taxon>
    </lineage>
</organism>
<evidence type="ECO:0000256" key="5">
    <source>
        <dbReference type="ARBA" id="ARBA00023136"/>
    </source>
</evidence>
<dbReference type="Pfam" id="PF13424">
    <property type="entry name" value="TPR_12"/>
    <property type="match status" value="2"/>
</dbReference>
<dbReference type="PANTHER" id="PTHR11920:SF335">
    <property type="entry name" value="GUANYLATE CYCLASE"/>
    <property type="match status" value="1"/>
</dbReference>
<evidence type="ECO:0000313" key="11">
    <source>
        <dbReference type="Proteomes" id="UP001252186"/>
    </source>
</evidence>
<dbReference type="Proteomes" id="UP001252186">
    <property type="component" value="Unassembled WGS sequence"/>
</dbReference>
<dbReference type="InterPro" id="IPR050401">
    <property type="entry name" value="Cyclic_nucleotide_synthase"/>
</dbReference>
<dbReference type="InterPro" id="IPR011990">
    <property type="entry name" value="TPR-like_helical_dom_sf"/>
</dbReference>
<dbReference type="PANTHER" id="PTHR11920">
    <property type="entry name" value="GUANYLYL CYCLASE"/>
    <property type="match status" value="1"/>
</dbReference>
<evidence type="ECO:0000256" key="3">
    <source>
        <dbReference type="ARBA" id="ARBA00022741"/>
    </source>
</evidence>
<dbReference type="PROSITE" id="PS00452">
    <property type="entry name" value="GUANYLATE_CYCLASE_1"/>
    <property type="match status" value="1"/>
</dbReference>
<keyword evidence="6 7" id="KW-0456">Lyase</keyword>
<gene>
    <name evidence="10" type="ORF">RM519_01800</name>
</gene>
<dbReference type="CDD" id="cd07302">
    <property type="entry name" value="CHD"/>
    <property type="match status" value="1"/>
</dbReference>
<keyword evidence="3" id="KW-0547">Nucleotide-binding</keyword>
<evidence type="ECO:0000313" key="10">
    <source>
        <dbReference type="EMBL" id="MDT0551968.1"/>
    </source>
</evidence>
<reference evidence="10 11" key="1">
    <citation type="submission" date="2023-09" db="EMBL/GenBank/DDBJ databases">
        <authorList>
            <person name="Rey-Velasco X."/>
        </authorList>
    </citation>
    <scope>NUCLEOTIDE SEQUENCE [LARGE SCALE GENOMIC DNA]</scope>
    <source>
        <strain evidence="10 11">P050</strain>
    </source>
</reference>
<accession>A0ABU2Y4I1</accession>
<evidence type="ECO:0000256" key="2">
    <source>
        <dbReference type="ARBA" id="ARBA00022692"/>
    </source>
</evidence>
<comment type="similarity">
    <text evidence="7">Belongs to the adenylyl cyclase class-4/guanylyl cyclase family.</text>
</comment>
<dbReference type="SMART" id="SM00028">
    <property type="entry name" value="TPR"/>
    <property type="match status" value="6"/>
</dbReference>
<dbReference type="InterPro" id="IPR029787">
    <property type="entry name" value="Nucleotide_cyclase"/>
</dbReference>
<dbReference type="EMBL" id="JAVRHV010000001">
    <property type="protein sequence ID" value="MDT0551968.1"/>
    <property type="molecule type" value="Genomic_DNA"/>
</dbReference>
<evidence type="ECO:0000256" key="7">
    <source>
        <dbReference type="RuleBase" id="RU000405"/>
    </source>
</evidence>
<dbReference type="SUPFAM" id="SSF48452">
    <property type="entry name" value="TPR-like"/>
    <property type="match status" value="1"/>
</dbReference>
<comment type="subcellular location">
    <subcellularLocation>
        <location evidence="1">Membrane</location>
    </subcellularLocation>
</comment>
<keyword evidence="5 8" id="KW-0472">Membrane</keyword>
<feature type="domain" description="Guanylate cyclase" evidence="9">
    <location>
        <begin position="435"/>
        <end position="564"/>
    </location>
</feature>
<evidence type="ECO:0000256" key="4">
    <source>
        <dbReference type="ARBA" id="ARBA00022989"/>
    </source>
</evidence>
<dbReference type="Gene3D" id="3.30.70.1230">
    <property type="entry name" value="Nucleotide cyclase"/>
    <property type="match status" value="1"/>
</dbReference>
<keyword evidence="4 8" id="KW-1133">Transmembrane helix</keyword>
<evidence type="ECO:0000256" key="6">
    <source>
        <dbReference type="ARBA" id="ARBA00023239"/>
    </source>
</evidence>
<dbReference type="InterPro" id="IPR018297">
    <property type="entry name" value="A/G_cyclase_CS"/>
</dbReference>
<evidence type="ECO:0000256" key="1">
    <source>
        <dbReference type="ARBA" id="ARBA00004370"/>
    </source>
</evidence>
<protein>
    <submittedName>
        <fullName evidence="10">Adenylate/guanylate cyclase domain-containing protein</fullName>
    </submittedName>
</protein>
<dbReference type="Gene3D" id="1.25.40.10">
    <property type="entry name" value="Tetratricopeptide repeat domain"/>
    <property type="match status" value="1"/>
</dbReference>
<name>A0ABU2Y4I1_9FLAO</name>
<dbReference type="SUPFAM" id="SSF55073">
    <property type="entry name" value="Nucleotide cyclase"/>
    <property type="match status" value="1"/>
</dbReference>
<dbReference type="InterPro" id="IPR001054">
    <property type="entry name" value="A/G_cyclase"/>
</dbReference>
<dbReference type="SMART" id="SM00044">
    <property type="entry name" value="CYCc"/>
    <property type="match status" value="1"/>
</dbReference>
<dbReference type="RefSeq" id="WP_311591790.1">
    <property type="nucleotide sequence ID" value="NZ_JAVRHV010000001.1"/>
</dbReference>
<sequence length="611" mass="70126">MKFLKNHTAYYLLIGLLFFCLLSTFSQNKKVADSLIAIYQTTDLELNQKRDLLMDILEAASNPETRLNYADQLIKSAATDSSYLYMYSGFLHKGHGLREQGNFSEAMQVYFLSLNLTEKGEIKVGTGIVLTSIADAYSESGNSKNAQIYYEKGIQVLRELNDSLKLASALLNAGDAYFYDEKYDDALKNFSESGILFKELNYQVGSAYNLGNIGMVYARKGKHELAKQNIEKAIATLEELEDYYPISVYLTYMSDIYLERNNWNTAKYYSERSLELAKKYGLKDQISEANLQLANLFEKKESYKESYKYYKEHIVYRDSVMNLESIEKMADLRTEYEVSQKQVEVDLLEKNAEISVLKQRRQKNIIYGTVIFSVLIFLLAYGLLKRYNYIKKTNQIIESEKRRSDKLLLNILPEETALELKENGSVKARKFDSTTVLFTDFKGFTHYAENLPPEQLVQTVDYYFSKFDSIMEKYNLEKIKTVGDAYMCAAGIHTLRNNHASQMVEAAFEIIDFVQSTKLDNTININFDIRIGINTGPIVAGVVGSKKFAYDIWGDTVNIASRMESNSEVGKINISQNTFNLIKDEFNCEFRGEIAIKNRTALNMYFVKNKI</sequence>
<dbReference type="Pfam" id="PF00211">
    <property type="entry name" value="Guanylate_cyc"/>
    <property type="match status" value="1"/>
</dbReference>
<keyword evidence="11" id="KW-1185">Reference proteome</keyword>
<evidence type="ECO:0000256" key="8">
    <source>
        <dbReference type="SAM" id="Phobius"/>
    </source>
</evidence>
<comment type="caution">
    <text evidence="10">The sequence shown here is derived from an EMBL/GenBank/DDBJ whole genome shotgun (WGS) entry which is preliminary data.</text>
</comment>
<dbReference type="PROSITE" id="PS50125">
    <property type="entry name" value="GUANYLATE_CYCLASE_2"/>
    <property type="match status" value="1"/>
</dbReference>
<keyword evidence="2 8" id="KW-0812">Transmembrane</keyword>
<dbReference type="InterPro" id="IPR019734">
    <property type="entry name" value="TPR_rpt"/>
</dbReference>
<evidence type="ECO:0000259" key="9">
    <source>
        <dbReference type="PROSITE" id="PS50125"/>
    </source>
</evidence>